<keyword evidence="3" id="KW-1185">Reference proteome</keyword>
<dbReference type="Pfam" id="PF04177">
    <property type="entry name" value="TAP42"/>
    <property type="match status" value="1"/>
</dbReference>
<dbReference type="GeneID" id="85363438"/>
<dbReference type="InterPro" id="IPR038511">
    <property type="entry name" value="TAP42/TAP46-like_sf"/>
</dbReference>
<dbReference type="GO" id="GO:0009966">
    <property type="term" value="P:regulation of signal transduction"/>
    <property type="evidence" value="ECO:0007669"/>
    <property type="project" value="InterPro"/>
</dbReference>
<dbReference type="GO" id="GO:0051721">
    <property type="term" value="F:protein phosphatase 2A binding"/>
    <property type="evidence" value="ECO:0007669"/>
    <property type="project" value="TreeGrafter"/>
</dbReference>
<feature type="compositionally biased region" description="Basic and acidic residues" evidence="1">
    <location>
        <begin position="240"/>
        <end position="261"/>
    </location>
</feature>
<dbReference type="GO" id="GO:0005829">
    <property type="term" value="C:cytosol"/>
    <property type="evidence" value="ECO:0007669"/>
    <property type="project" value="TreeGrafter"/>
</dbReference>
<proteinExistence type="predicted"/>
<dbReference type="EMBL" id="JAUEPS010000007">
    <property type="protein sequence ID" value="KAK0463786.1"/>
    <property type="molecule type" value="Genomic_DNA"/>
</dbReference>
<organism evidence="2 3">
    <name type="scientific">Armillaria tabescens</name>
    <name type="common">Ringless honey mushroom</name>
    <name type="synonym">Agaricus tabescens</name>
    <dbReference type="NCBI Taxonomy" id="1929756"/>
    <lineage>
        <taxon>Eukaryota</taxon>
        <taxon>Fungi</taxon>
        <taxon>Dikarya</taxon>
        <taxon>Basidiomycota</taxon>
        <taxon>Agaricomycotina</taxon>
        <taxon>Agaricomycetes</taxon>
        <taxon>Agaricomycetidae</taxon>
        <taxon>Agaricales</taxon>
        <taxon>Marasmiineae</taxon>
        <taxon>Physalacriaceae</taxon>
        <taxon>Desarmillaria</taxon>
    </lineage>
</organism>
<reference evidence="2" key="1">
    <citation type="submission" date="2023-06" db="EMBL/GenBank/DDBJ databases">
        <authorList>
            <consortium name="Lawrence Berkeley National Laboratory"/>
            <person name="Ahrendt S."/>
            <person name="Sahu N."/>
            <person name="Indic B."/>
            <person name="Wong-Bajracharya J."/>
            <person name="Merenyi Z."/>
            <person name="Ke H.-M."/>
            <person name="Monk M."/>
            <person name="Kocsube S."/>
            <person name="Drula E."/>
            <person name="Lipzen A."/>
            <person name="Balint B."/>
            <person name="Henrissat B."/>
            <person name="Andreopoulos B."/>
            <person name="Martin F.M."/>
            <person name="Harder C.B."/>
            <person name="Rigling D."/>
            <person name="Ford K.L."/>
            <person name="Foster G.D."/>
            <person name="Pangilinan J."/>
            <person name="Papanicolaou A."/>
            <person name="Barry K."/>
            <person name="LaButti K."/>
            <person name="Viragh M."/>
            <person name="Koriabine M."/>
            <person name="Yan M."/>
            <person name="Riley R."/>
            <person name="Champramary S."/>
            <person name="Plett K.L."/>
            <person name="Tsai I.J."/>
            <person name="Slot J."/>
            <person name="Sipos G."/>
            <person name="Plett J."/>
            <person name="Nagy L.G."/>
            <person name="Grigoriev I.V."/>
        </authorList>
    </citation>
    <scope>NUCLEOTIDE SEQUENCE</scope>
    <source>
        <strain evidence="2">CCBAS 213</strain>
    </source>
</reference>
<sequence>MTTPLPQLYARVLTTASDAYDLPTIEDSTQDIVKSCIEDLREIQARIADLALFSSNETLEDISTQNLIYLTVPYVCAEVQGRVRTTEREDRFVSIIQAQSHYETYCSSLENYGIVTEGDSKLFSRNSANAASKREQKIQQYRHEKDLRTRIEVSFANAEGSGPLKNQRLAPPILSSSISLMPSATTSGDDDEDDEVLRETTLLLLRLFFSLSKTQLAHIDTELQLLKTAPPPLPYSPRPNDSDSRNKEKERQDEDMWKLDAPKPNPSGGPLLDPTGKPLRPFTILPSGASDRARHQAQVFGPGYNLPTMTIDQYLEVERQRGNILSGGGPGSENTPTSSEQLTMDSEMDGMVEGEAKAEEKRLKDENWARFTDENPRGAGNTMNRG</sequence>
<dbReference type="InterPro" id="IPR007304">
    <property type="entry name" value="TAP46-like"/>
</dbReference>
<name>A0AA39NDR9_ARMTA</name>
<dbReference type="Gene3D" id="1.25.40.540">
    <property type="entry name" value="TAP42-like family"/>
    <property type="match status" value="1"/>
</dbReference>
<dbReference type="PANTHER" id="PTHR10933:SF9">
    <property type="entry name" value="IMMUNOGLOBULIN-BINDING PROTEIN 1"/>
    <property type="match status" value="1"/>
</dbReference>
<protein>
    <submittedName>
        <fullName evidence="2">TAP42-like protein</fullName>
    </submittedName>
</protein>
<dbReference type="PANTHER" id="PTHR10933">
    <property type="entry name" value="IMMUNOGLOBULIN-BINDING PROTEIN 1"/>
    <property type="match status" value="1"/>
</dbReference>
<evidence type="ECO:0000313" key="2">
    <source>
        <dbReference type="EMBL" id="KAK0463786.1"/>
    </source>
</evidence>
<accession>A0AA39NDR9</accession>
<evidence type="ECO:0000256" key="1">
    <source>
        <dbReference type="SAM" id="MobiDB-lite"/>
    </source>
</evidence>
<dbReference type="AlphaFoldDB" id="A0AA39NDR9"/>
<evidence type="ECO:0000313" key="3">
    <source>
        <dbReference type="Proteomes" id="UP001175211"/>
    </source>
</evidence>
<dbReference type="Proteomes" id="UP001175211">
    <property type="component" value="Unassembled WGS sequence"/>
</dbReference>
<dbReference type="RefSeq" id="XP_060335096.1">
    <property type="nucleotide sequence ID" value="XM_060479890.1"/>
</dbReference>
<feature type="region of interest" description="Disordered" evidence="1">
    <location>
        <begin position="322"/>
        <end position="386"/>
    </location>
</feature>
<feature type="compositionally biased region" description="Polar residues" evidence="1">
    <location>
        <begin position="332"/>
        <end position="344"/>
    </location>
</feature>
<feature type="compositionally biased region" description="Basic and acidic residues" evidence="1">
    <location>
        <begin position="354"/>
        <end position="376"/>
    </location>
</feature>
<comment type="caution">
    <text evidence="2">The sequence shown here is derived from an EMBL/GenBank/DDBJ whole genome shotgun (WGS) entry which is preliminary data.</text>
</comment>
<feature type="region of interest" description="Disordered" evidence="1">
    <location>
        <begin position="228"/>
        <end position="277"/>
    </location>
</feature>
<dbReference type="GO" id="GO:0035303">
    <property type="term" value="P:regulation of dephosphorylation"/>
    <property type="evidence" value="ECO:0007669"/>
    <property type="project" value="TreeGrafter"/>
</dbReference>
<gene>
    <name evidence="2" type="ORF">EV420DRAFT_1729325</name>
</gene>